<dbReference type="Proteomes" id="UP001190700">
    <property type="component" value="Unassembled WGS sequence"/>
</dbReference>
<dbReference type="SMART" id="SM00167">
    <property type="entry name" value="VPS9"/>
    <property type="match status" value="1"/>
</dbReference>
<accession>A0AAE0FQ00</accession>
<dbReference type="PROSITE" id="PS51205">
    <property type="entry name" value="VPS9"/>
    <property type="match status" value="1"/>
</dbReference>
<dbReference type="PANTHER" id="PTHR23101:SF25">
    <property type="entry name" value="GTPASE-ACTIVATING PROTEIN AND VPS9 DOMAIN-CONTAINING PROTEIN 1"/>
    <property type="match status" value="1"/>
</dbReference>
<reference evidence="3 4" key="1">
    <citation type="journal article" date="2015" name="Genome Biol. Evol.">
        <title>Comparative Genomics of a Bacterivorous Green Alga Reveals Evolutionary Causalities and Consequences of Phago-Mixotrophic Mode of Nutrition.</title>
        <authorList>
            <person name="Burns J.A."/>
            <person name="Paasch A."/>
            <person name="Narechania A."/>
            <person name="Kim E."/>
        </authorList>
    </citation>
    <scope>NUCLEOTIDE SEQUENCE [LARGE SCALE GENOMIC DNA]</scope>
    <source>
        <strain evidence="3 4">PLY_AMNH</strain>
    </source>
</reference>
<sequence length="514" mass="56290">MSDGDMFTASTAPLTFHNFLEKMRQPAAADLVRSIKSFIASFQVGQPDPERDSLRAQEFMTSSEGSFRTNPLWRNASEEEIEAAGEGLEKYLMTKLYARTFAVTEEDKKEDAAVYNRTVALAFMRPEHLDIPLHYRNEQCWLLAQKELQKINQYKAPRDKLVCILNCCRVISNLLNVSADENSPPGADDFLPVLIYVVMKANPPQLNSNLEYILRFRLASRLRSEAQYFFTNLVSAVSFIKTVQATMLTDVSNEEFDRNMQLAGLGSESASEGLASVFGGVDTASPQERPRSGSATSTVANEPHAEELKSMEKEYSQESLNTADTFRNADFSGEGRKLSIATLSDCPSDLVALEAAGKRLLHNTDSSEKLQHKHPFLHTSVNDLRVSNVETLLQAYKDIVMKYEGLSLAVSSKAAMQSSGLTADAEVPAQPDSQQDEITSGLTETPTEAAPRIHPDDVAANSSPLAETATQAGSEEVGPGLASELSNSWVLKALRDGEACPVQLSGLGTAFCRP</sequence>
<dbReference type="PANTHER" id="PTHR23101">
    <property type="entry name" value="RAB GDP/GTP EXCHANGE FACTOR"/>
    <property type="match status" value="1"/>
</dbReference>
<dbReference type="GO" id="GO:0005829">
    <property type="term" value="C:cytosol"/>
    <property type="evidence" value="ECO:0007669"/>
    <property type="project" value="TreeGrafter"/>
</dbReference>
<dbReference type="InterPro" id="IPR045046">
    <property type="entry name" value="Vps9-like"/>
</dbReference>
<dbReference type="GO" id="GO:0030139">
    <property type="term" value="C:endocytic vesicle"/>
    <property type="evidence" value="ECO:0007669"/>
    <property type="project" value="TreeGrafter"/>
</dbReference>
<gene>
    <name evidence="3" type="ORF">CYMTET_27472</name>
</gene>
<organism evidence="3 4">
    <name type="scientific">Cymbomonas tetramitiformis</name>
    <dbReference type="NCBI Taxonomy" id="36881"/>
    <lineage>
        <taxon>Eukaryota</taxon>
        <taxon>Viridiplantae</taxon>
        <taxon>Chlorophyta</taxon>
        <taxon>Pyramimonadophyceae</taxon>
        <taxon>Pyramimonadales</taxon>
        <taxon>Pyramimonadaceae</taxon>
        <taxon>Cymbomonas</taxon>
    </lineage>
</organism>
<dbReference type="EMBL" id="LGRX02015092">
    <property type="protein sequence ID" value="KAK3263740.1"/>
    <property type="molecule type" value="Genomic_DNA"/>
</dbReference>
<feature type="compositionally biased region" description="Polar residues" evidence="1">
    <location>
        <begin position="460"/>
        <end position="473"/>
    </location>
</feature>
<evidence type="ECO:0000313" key="3">
    <source>
        <dbReference type="EMBL" id="KAK3263740.1"/>
    </source>
</evidence>
<evidence type="ECO:0000259" key="2">
    <source>
        <dbReference type="PROSITE" id="PS51205"/>
    </source>
</evidence>
<dbReference type="Gene3D" id="1.20.1050.80">
    <property type="entry name" value="VPS9 domain"/>
    <property type="match status" value="1"/>
</dbReference>
<feature type="region of interest" description="Disordered" evidence="1">
    <location>
        <begin position="444"/>
        <end position="480"/>
    </location>
</feature>
<comment type="caution">
    <text evidence="3">The sequence shown here is derived from an EMBL/GenBank/DDBJ whole genome shotgun (WGS) entry which is preliminary data.</text>
</comment>
<dbReference type="SUPFAM" id="SSF109993">
    <property type="entry name" value="VPS9 domain"/>
    <property type="match status" value="1"/>
</dbReference>
<feature type="region of interest" description="Disordered" evidence="1">
    <location>
        <begin position="281"/>
        <end position="305"/>
    </location>
</feature>
<dbReference type="Pfam" id="PF02204">
    <property type="entry name" value="VPS9"/>
    <property type="match status" value="1"/>
</dbReference>
<dbReference type="GO" id="GO:0031267">
    <property type="term" value="F:small GTPase binding"/>
    <property type="evidence" value="ECO:0007669"/>
    <property type="project" value="TreeGrafter"/>
</dbReference>
<dbReference type="GO" id="GO:0005085">
    <property type="term" value="F:guanyl-nucleotide exchange factor activity"/>
    <property type="evidence" value="ECO:0007669"/>
    <property type="project" value="InterPro"/>
</dbReference>
<dbReference type="InterPro" id="IPR003123">
    <property type="entry name" value="VPS9"/>
</dbReference>
<evidence type="ECO:0000256" key="1">
    <source>
        <dbReference type="SAM" id="MobiDB-lite"/>
    </source>
</evidence>
<dbReference type="GO" id="GO:0016192">
    <property type="term" value="P:vesicle-mediated transport"/>
    <property type="evidence" value="ECO:0007669"/>
    <property type="project" value="InterPro"/>
</dbReference>
<proteinExistence type="predicted"/>
<evidence type="ECO:0000313" key="4">
    <source>
        <dbReference type="Proteomes" id="UP001190700"/>
    </source>
</evidence>
<dbReference type="AlphaFoldDB" id="A0AAE0FQ00"/>
<dbReference type="InterPro" id="IPR041545">
    <property type="entry name" value="DUF5601"/>
</dbReference>
<protein>
    <recommendedName>
        <fullName evidence="2">VPS9 domain-containing protein</fullName>
    </recommendedName>
</protein>
<keyword evidence="4" id="KW-1185">Reference proteome</keyword>
<feature type="domain" description="VPS9" evidence="2">
    <location>
        <begin position="108"/>
        <end position="249"/>
    </location>
</feature>
<dbReference type="InterPro" id="IPR037191">
    <property type="entry name" value="VPS9_dom_sf"/>
</dbReference>
<dbReference type="Pfam" id="PF18151">
    <property type="entry name" value="DUF5601"/>
    <property type="match status" value="1"/>
</dbReference>
<dbReference type="Gene3D" id="1.10.246.120">
    <property type="match status" value="1"/>
</dbReference>
<name>A0AAE0FQ00_9CHLO</name>